<evidence type="ECO:0000313" key="10">
    <source>
        <dbReference type="EMBL" id="MXP23119.1"/>
    </source>
</evidence>
<organism evidence="10 11">
    <name type="scientific">Gordonia mangrovi</name>
    <dbReference type="NCBI Taxonomy" id="2665643"/>
    <lineage>
        <taxon>Bacteria</taxon>
        <taxon>Bacillati</taxon>
        <taxon>Actinomycetota</taxon>
        <taxon>Actinomycetes</taxon>
        <taxon>Mycobacteriales</taxon>
        <taxon>Gordoniaceae</taxon>
        <taxon>Gordonia</taxon>
    </lineage>
</organism>
<comment type="similarity">
    <text evidence="3 8">Belongs to the transthyretin family. 5-hydroxyisourate hydrolase subfamily.</text>
</comment>
<protein>
    <recommendedName>
        <fullName evidence="8">5-hydroxyisourate hydrolase</fullName>
        <shortName evidence="8">HIU hydrolase</shortName>
        <shortName evidence="8">HIUHase</shortName>
        <ecNumber evidence="8">3.5.2.17</ecNumber>
    </recommendedName>
</protein>
<comment type="subunit">
    <text evidence="4 8">Homotetramer.</text>
</comment>
<dbReference type="GO" id="GO:0033971">
    <property type="term" value="F:hydroxyisourate hydrolase activity"/>
    <property type="evidence" value="ECO:0007669"/>
    <property type="project" value="UniProtKB-EC"/>
</dbReference>
<dbReference type="EMBL" id="WMBR01000004">
    <property type="protein sequence ID" value="MXP23119.1"/>
    <property type="molecule type" value="Genomic_DNA"/>
</dbReference>
<sequence length="108" mass="11427">MTGLSTHVLDAVTGSPATGVAVSLQDASGTELAAGVTDDDGRIGQVIGEPLVAGTYHLVFDTGSWFADHAVAAFYPEVDICFEIPDPERHYHVPLLLSPFSYSTYRGS</sequence>
<evidence type="ECO:0000313" key="11">
    <source>
        <dbReference type="Proteomes" id="UP000475545"/>
    </source>
</evidence>
<comment type="function">
    <text evidence="2">Catalyzes the hydrolysis of 5-hydroxyisourate (HIU) to 2-oxo-4-hydroxy-4-carboxy-5-ureidoimidazoline (OHCU).</text>
</comment>
<evidence type="ECO:0000256" key="2">
    <source>
        <dbReference type="ARBA" id="ARBA00002704"/>
    </source>
</evidence>
<dbReference type="EC" id="3.5.2.17" evidence="8"/>
<dbReference type="PANTHER" id="PTHR10395:SF7">
    <property type="entry name" value="5-HYDROXYISOURATE HYDROLASE"/>
    <property type="match status" value="1"/>
</dbReference>
<dbReference type="InterPro" id="IPR023416">
    <property type="entry name" value="Transthyretin/HIU_hydrolase_d"/>
</dbReference>
<dbReference type="PROSITE" id="PS00769">
    <property type="entry name" value="TRANSTHYRETIN_2"/>
    <property type="match status" value="1"/>
</dbReference>
<feature type="domain" description="Transthyretin/hydroxyisourate hydrolase" evidence="9">
    <location>
        <begin position="1"/>
        <end position="107"/>
    </location>
</feature>
<dbReference type="InterPro" id="IPR023418">
    <property type="entry name" value="Thyroxine_BS"/>
</dbReference>
<keyword evidence="11" id="KW-1185">Reference proteome</keyword>
<evidence type="ECO:0000256" key="5">
    <source>
        <dbReference type="ARBA" id="ARBA00022631"/>
    </source>
</evidence>
<comment type="catalytic activity">
    <reaction evidence="1 8">
        <text>5-hydroxyisourate + H2O = 5-hydroxy-2-oxo-4-ureido-2,5-dihydro-1H-imidazole-5-carboxylate + H(+)</text>
        <dbReference type="Rhea" id="RHEA:23736"/>
        <dbReference type="ChEBI" id="CHEBI:15377"/>
        <dbReference type="ChEBI" id="CHEBI:15378"/>
        <dbReference type="ChEBI" id="CHEBI:18072"/>
        <dbReference type="ChEBI" id="CHEBI:58639"/>
        <dbReference type="EC" id="3.5.2.17"/>
    </reaction>
</comment>
<proteinExistence type="inferred from homology"/>
<evidence type="ECO:0000256" key="7">
    <source>
        <dbReference type="PIRSR" id="PIRSR600895-51"/>
    </source>
</evidence>
<dbReference type="InterPro" id="IPR000895">
    <property type="entry name" value="Transthyretin/HIU_hydrolase"/>
</dbReference>
<dbReference type="InterPro" id="IPR023419">
    <property type="entry name" value="Transthyretin_CS"/>
</dbReference>
<dbReference type="SUPFAM" id="SSF49472">
    <property type="entry name" value="Transthyretin (synonym: prealbumin)"/>
    <property type="match status" value="1"/>
</dbReference>
<evidence type="ECO:0000256" key="3">
    <source>
        <dbReference type="ARBA" id="ARBA00009850"/>
    </source>
</evidence>
<dbReference type="GO" id="GO:0006144">
    <property type="term" value="P:purine nucleobase metabolic process"/>
    <property type="evidence" value="ECO:0007669"/>
    <property type="project" value="UniProtKB-KW"/>
</dbReference>
<keyword evidence="6 8" id="KW-0378">Hydrolase</keyword>
<keyword evidence="5 8" id="KW-0659">Purine metabolism</keyword>
<dbReference type="PROSITE" id="PS00768">
    <property type="entry name" value="TRANSTHYRETIN_1"/>
    <property type="match status" value="1"/>
</dbReference>
<dbReference type="RefSeq" id="WP_160903266.1">
    <property type="nucleotide sequence ID" value="NZ_CP102850.1"/>
</dbReference>
<dbReference type="InterPro" id="IPR036817">
    <property type="entry name" value="Transthyretin/HIU_hydrolase_sf"/>
</dbReference>
<comment type="caution">
    <text evidence="10">The sequence shown here is derived from an EMBL/GenBank/DDBJ whole genome shotgun (WGS) entry which is preliminary data.</text>
</comment>
<evidence type="ECO:0000256" key="8">
    <source>
        <dbReference type="RuleBase" id="RU361270"/>
    </source>
</evidence>
<evidence type="ECO:0000256" key="4">
    <source>
        <dbReference type="ARBA" id="ARBA00011881"/>
    </source>
</evidence>
<feature type="binding site" evidence="7">
    <location>
        <position position="105"/>
    </location>
    <ligand>
        <name>substrate</name>
    </ligand>
</feature>
<dbReference type="NCBIfam" id="TIGR02962">
    <property type="entry name" value="hdxy_isourate"/>
    <property type="match status" value="1"/>
</dbReference>
<feature type="binding site" evidence="7">
    <location>
        <position position="7"/>
    </location>
    <ligand>
        <name>substrate</name>
    </ligand>
</feature>
<gene>
    <name evidence="10" type="primary">uraH</name>
    <name evidence="10" type="ORF">GIY30_17415</name>
</gene>
<dbReference type="AlphaFoldDB" id="A0A6L7GSX6"/>
<dbReference type="InterPro" id="IPR014306">
    <property type="entry name" value="Hydroxyisourate_hydrolase"/>
</dbReference>
<name>A0A6L7GSX6_9ACTN</name>
<dbReference type="CDD" id="cd05822">
    <property type="entry name" value="TLP_HIUase"/>
    <property type="match status" value="1"/>
</dbReference>
<dbReference type="PANTHER" id="PTHR10395">
    <property type="entry name" value="URICASE AND TRANSTHYRETIN-RELATED"/>
    <property type="match status" value="1"/>
</dbReference>
<accession>A0A6L7GSX6</accession>
<dbReference type="Gene3D" id="2.60.40.180">
    <property type="entry name" value="Transthyretin/hydroxyisourate hydrolase domain"/>
    <property type="match status" value="1"/>
</dbReference>
<evidence type="ECO:0000256" key="1">
    <source>
        <dbReference type="ARBA" id="ARBA00001043"/>
    </source>
</evidence>
<feature type="binding site" evidence="7">
    <location>
        <position position="42"/>
    </location>
    <ligand>
        <name>substrate</name>
    </ligand>
</feature>
<evidence type="ECO:0000259" key="9">
    <source>
        <dbReference type="SMART" id="SM00095"/>
    </source>
</evidence>
<dbReference type="SMART" id="SM00095">
    <property type="entry name" value="TR_THY"/>
    <property type="match status" value="1"/>
</dbReference>
<dbReference type="Proteomes" id="UP000475545">
    <property type="component" value="Unassembled WGS sequence"/>
</dbReference>
<dbReference type="PRINTS" id="PR00189">
    <property type="entry name" value="TRNSTHYRETIN"/>
</dbReference>
<evidence type="ECO:0000256" key="6">
    <source>
        <dbReference type="ARBA" id="ARBA00022801"/>
    </source>
</evidence>
<reference evidence="10 11" key="1">
    <citation type="submission" date="2019-11" db="EMBL/GenBank/DDBJ databases">
        <title>Gordonia sp. nov., a novel actinobacterium isolated from mangrove soil in Hainan.</title>
        <authorList>
            <person name="Huang X."/>
            <person name="Xie Y."/>
            <person name="Chu X."/>
            <person name="Xiao K."/>
        </authorList>
    </citation>
    <scope>NUCLEOTIDE SEQUENCE [LARGE SCALE GENOMIC DNA]</scope>
    <source>
        <strain evidence="10 11">HNM0687</strain>
    </source>
</reference>
<dbReference type="Pfam" id="PF00576">
    <property type="entry name" value="Transthyretin"/>
    <property type="match status" value="1"/>
</dbReference>